<evidence type="ECO:0000256" key="4">
    <source>
        <dbReference type="ARBA" id="ARBA00022729"/>
    </source>
</evidence>
<reference evidence="7 8" key="2">
    <citation type="submission" date="2019-02" db="EMBL/GenBank/DDBJ databases">
        <title>'Lichenibacterium ramalinii' gen. nov. sp. nov., 'Lichenibacterium minor' gen. nov. sp. nov.</title>
        <authorList>
            <person name="Pankratov T."/>
        </authorList>
    </citation>
    <scope>NUCLEOTIDE SEQUENCE [LARGE SCALE GENOMIC DNA]</scope>
    <source>
        <strain evidence="7 8">RmlP001</strain>
    </source>
</reference>
<organism evidence="7 8">
    <name type="scientific">Lichenibacterium ramalinae</name>
    <dbReference type="NCBI Taxonomy" id="2316527"/>
    <lineage>
        <taxon>Bacteria</taxon>
        <taxon>Pseudomonadati</taxon>
        <taxon>Pseudomonadota</taxon>
        <taxon>Alphaproteobacteria</taxon>
        <taxon>Hyphomicrobiales</taxon>
        <taxon>Lichenihabitantaceae</taxon>
        <taxon>Lichenibacterium</taxon>
    </lineage>
</organism>
<dbReference type="PANTHER" id="PTHR30290">
    <property type="entry name" value="PERIPLASMIC BINDING COMPONENT OF ABC TRANSPORTER"/>
    <property type="match status" value="1"/>
</dbReference>
<gene>
    <name evidence="7" type="ORF">D3272_14570</name>
</gene>
<evidence type="ECO:0000313" key="7">
    <source>
        <dbReference type="EMBL" id="RYB04226.1"/>
    </source>
</evidence>
<feature type="signal peptide" evidence="5">
    <location>
        <begin position="1"/>
        <end position="20"/>
    </location>
</feature>
<dbReference type="InterPro" id="IPR000914">
    <property type="entry name" value="SBP_5_dom"/>
</dbReference>
<dbReference type="GO" id="GO:0030288">
    <property type="term" value="C:outer membrane-bounded periplasmic space"/>
    <property type="evidence" value="ECO:0007669"/>
    <property type="project" value="UniProtKB-ARBA"/>
</dbReference>
<dbReference type="InterPro" id="IPR039424">
    <property type="entry name" value="SBP_5"/>
</dbReference>
<dbReference type="EMBL" id="QYBC01000011">
    <property type="protein sequence ID" value="RYB04226.1"/>
    <property type="molecule type" value="Genomic_DNA"/>
</dbReference>
<proteinExistence type="inferred from homology"/>
<dbReference type="PANTHER" id="PTHR30290:SF9">
    <property type="entry name" value="OLIGOPEPTIDE-BINDING PROTEIN APPA"/>
    <property type="match status" value="1"/>
</dbReference>
<dbReference type="Proteomes" id="UP000289411">
    <property type="component" value="Unassembled WGS sequence"/>
</dbReference>
<evidence type="ECO:0000256" key="5">
    <source>
        <dbReference type="SAM" id="SignalP"/>
    </source>
</evidence>
<keyword evidence="4 5" id="KW-0732">Signal</keyword>
<dbReference type="PROSITE" id="PS01040">
    <property type="entry name" value="SBP_BACTERIAL_5"/>
    <property type="match status" value="1"/>
</dbReference>
<keyword evidence="8" id="KW-1185">Reference proteome</keyword>
<dbReference type="OrthoDB" id="9803988at2"/>
<dbReference type="Gene3D" id="3.10.105.10">
    <property type="entry name" value="Dipeptide-binding Protein, Domain 3"/>
    <property type="match status" value="1"/>
</dbReference>
<dbReference type="SUPFAM" id="SSF53850">
    <property type="entry name" value="Periplasmic binding protein-like II"/>
    <property type="match status" value="1"/>
</dbReference>
<dbReference type="PIRSF" id="PIRSF002741">
    <property type="entry name" value="MppA"/>
    <property type="match status" value="1"/>
</dbReference>
<evidence type="ECO:0000313" key="8">
    <source>
        <dbReference type="Proteomes" id="UP000289411"/>
    </source>
</evidence>
<evidence type="ECO:0000256" key="1">
    <source>
        <dbReference type="ARBA" id="ARBA00004418"/>
    </source>
</evidence>
<feature type="domain" description="Solute-binding protein family 5" evidence="6">
    <location>
        <begin position="84"/>
        <end position="469"/>
    </location>
</feature>
<dbReference type="Gene3D" id="3.40.190.10">
    <property type="entry name" value="Periplasmic binding protein-like II"/>
    <property type="match status" value="1"/>
</dbReference>
<protein>
    <submittedName>
        <fullName evidence="7">ABC transporter substrate-binding protein</fullName>
    </submittedName>
</protein>
<sequence length="559" mass="60359">MRLSTLLTTTALALSVSATAASAAPDRADLMKQHRGGTLKLNAHGSAGTIDPMINYELEFWQLLSLTNDGLLAFKKVDGADGNTIVPDLAEAIPAPQDGGKTYVFKLRDGVKFSTGKDVTPADVVASFERIFKVSSPTAGSFYNGIVGADACLKTPATCSLKDGVVADDKARTVTFHLTQPDAEFFDKLSVPHASILPADTAAKDLGTMPAAATGPYMIQSYDPDHGMKIVRNPNFKQWSVDAQPDGYVDAMDYNFGLDDQAGLTAVENGQADWTFDDPPSDRLPELGTKFAKQVKVHTLQAYYYIPMNVNMAPFNNEKARHAVAYAVDRKALVALFGGPNLATPLCQHLPVGMAGHETYCPFTKDAGAGKGWTAPDMAKAKQLIEESGTKGQKVTLIGDDKAVPKAIATYMQGLLRDLGYDASLKVVSHNIQFTYIQNTNNNVQISVTDWYADYPAPSDFLNVLYGCDSFHPGSDSSINMAGWCDKKVDADMKDALKTAVTDPAAANAMWSKIDREITDAAPAAALFQPKRVDVLSQRVGNVMFNDTYHVIFSQAWVQ</sequence>
<reference evidence="7 8" key="1">
    <citation type="submission" date="2018-09" db="EMBL/GenBank/DDBJ databases">
        <authorList>
            <person name="Grouzdev D.S."/>
            <person name="Krutkina M.S."/>
        </authorList>
    </citation>
    <scope>NUCLEOTIDE SEQUENCE [LARGE SCALE GENOMIC DNA]</scope>
    <source>
        <strain evidence="7 8">RmlP001</strain>
    </source>
</reference>
<dbReference type="GO" id="GO:0015833">
    <property type="term" value="P:peptide transport"/>
    <property type="evidence" value="ECO:0007669"/>
    <property type="project" value="TreeGrafter"/>
</dbReference>
<comment type="subcellular location">
    <subcellularLocation>
        <location evidence="1">Periplasm</location>
    </subcellularLocation>
</comment>
<evidence type="ECO:0000256" key="2">
    <source>
        <dbReference type="ARBA" id="ARBA00005695"/>
    </source>
</evidence>
<comment type="caution">
    <text evidence="7">The sequence shown here is derived from an EMBL/GenBank/DDBJ whole genome shotgun (WGS) entry which is preliminary data.</text>
</comment>
<evidence type="ECO:0000259" key="6">
    <source>
        <dbReference type="Pfam" id="PF00496"/>
    </source>
</evidence>
<accession>A0A4Q2RCD4</accession>
<dbReference type="InterPro" id="IPR030678">
    <property type="entry name" value="Peptide/Ni-bd"/>
</dbReference>
<keyword evidence="3" id="KW-0813">Transport</keyword>
<dbReference type="GO" id="GO:1904680">
    <property type="term" value="F:peptide transmembrane transporter activity"/>
    <property type="evidence" value="ECO:0007669"/>
    <property type="project" value="TreeGrafter"/>
</dbReference>
<evidence type="ECO:0000256" key="3">
    <source>
        <dbReference type="ARBA" id="ARBA00022448"/>
    </source>
</evidence>
<dbReference type="CDD" id="cd08506">
    <property type="entry name" value="PBP2_clavulanate_OppA2"/>
    <property type="match status" value="1"/>
</dbReference>
<dbReference type="Pfam" id="PF00496">
    <property type="entry name" value="SBP_bac_5"/>
    <property type="match status" value="1"/>
</dbReference>
<comment type="similarity">
    <text evidence="2">Belongs to the bacterial solute-binding protein 5 family.</text>
</comment>
<dbReference type="RefSeq" id="WP_129219922.1">
    <property type="nucleotide sequence ID" value="NZ_QYBC01000011.1"/>
</dbReference>
<dbReference type="InterPro" id="IPR023765">
    <property type="entry name" value="SBP_5_CS"/>
</dbReference>
<name>A0A4Q2RCD4_9HYPH</name>
<dbReference type="GO" id="GO:0043190">
    <property type="term" value="C:ATP-binding cassette (ABC) transporter complex"/>
    <property type="evidence" value="ECO:0007669"/>
    <property type="project" value="InterPro"/>
</dbReference>
<dbReference type="AlphaFoldDB" id="A0A4Q2RCD4"/>
<feature type="chain" id="PRO_5021022818" evidence="5">
    <location>
        <begin position="21"/>
        <end position="559"/>
    </location>
</feature>